<dbReference type="InterPro" id="IPR032269">
    <property type="entry name" value="DUF4833"/>
</dbReference>
<reference evidence="3" key="1">
    <citation type="journal article" date="2014" name="Int. J. Syst. Evol. Microbiol.">
        <title>Complete genome sequence of Corynebacterium casei LMG S-19264T (=DSM 44701T), isolated from a smear-ripened cheese.</title>
        <authorList>
            <consortium name="US DOE Joint Genome Institute (JGI-PGF)"/>
            <person name="Walter F."/>
            <person name="Albersmeier A."/>
            <person name="Kalinowski J."/>
            <person name="Ruckert C."/>
        </authorList>
    </citation>
    <scope>NUCLEOTIDE SEQUENCE</scope>
    <source>
        <strain evidence="3">CGMCC 1.6293</strain>
    </source>
</reference>
<keyword evidence="1" id="KW-0732">Signal</keyword>
<evidence type="ECO:0000313" key="3">
    <source>
        <dbReference type="EMBL" id="GGL99844.1"/>
    </source>
</evidence>
<organism evidence="3 4">
    <name type="scientific">Pseudooceanicola nanhaiensis</name>
    <dbReference type="NCBI Taxonomy" id="375761"/>
    <lineage>
        <taxon>Bacteria</taxon>
        <taxon>Pseudomonadati</taxon>
        <taxon>Pseudomonadota</taxon>
        <taxon>Alphaproteobacteria</taxon>
        <taxon>Rhodobacterales</taxon>
        <taxon>Paracoccaceae</taxon>
        <taxon>Pseudooceanicola</taxon>
    </lineage>
</organism>
<feature type="domain" description="DUF4833" evidence="2">
    <location>
        <begin position="66"/>
        <end position="191"/>
    </location>
</feature>
<dbReference type="Proteomes" id="UP000649829">
    <property type="component" value="Unassembled WGS sequence"/>
</dbReference>
<evidence type="ECO:0000313" key="4">
    <source>
        <dbReference type="Proteomes" id="UP000649829"/>
    </source>
</evidence>
<dbReference type="AlphaFoldDB" id="A0A917SVH8"/>
<evidence type="ECO:0000259" key="2">
    <source>
        <dbReference type="Pfam" id="PF16117"/>
    </source>
</evidence>
<dbReference type="EMBL" id="BMLF01000001">
    <property type="protein sequence ID" value="GGL99844.1"/>
    <property type="molecule type" value="Genomic_DNA"/>
</dbReference>
<name>A0A917SVH8_9RHOB</name>
<sequence length="206" mass="22145">MAQTRTATPAPVRGLVALLFAFLTALILAAPAWAAPQLDLVSRDTTAALPVIRKDYPVPNDGGQVFYIQRSPNANTVVYGTRVAGGQIDPKAPVSAYWRRFNTGGEAKALGGLERRMAYGVNAQPNGDGTYRVTFRALPAKSMTLRMEGGRPALFMPMGNAEARLIYAYLDVEDGLIPSVTGLKIVGRLPSGQYVTETYRVKGGEL</sequence>
<feature type="chain" id="PRO_5037571347" description="DUF4833 domain-containing protein" evidence="1">
    <location>
        <begin position="35"/>
        <end position="206"/>
    </location>
</feature>
<proteinExistence type="predicted"/>
<dbReference type="Pfam" id="PF16117">
    <property type="entry name" value="DUF4833"/>
    <property type="match status" value="1"/>
</dbReference>
<keyword evidence="4" id="KW-1185">Reference proteome</keyword>
<dbReference type="RefSeq" id="WP_051630790.1">
    <property type="nucleotide sequence ID" value="NZ_BMLF01000001.1"/>
</dbReference>
<accession>A0A917SVH8</accession>
<reference evidence="3" key="2">
    <citation type="submission" date="2020-09" db="EMBL/GenBank/DDBJ databases">
        <authorList>
            <person name="Sun Q."/>
            <person name="Zhou Y."/>
        </authorList>
    </citation>
    <scope>NUCLEOTIDE SEQUENCE</scope>
    <source>
        <strain evidence="3">CGMCC 1.6293</strain>
    </source>
</reference>
<feature type="signal peptide" evidence="1">
    <location>
        <begin position="1"/>
        <end position="34"/>
    </location>
</feature>
<evidence type="ECO:0000256" key="1">
    <source>
        <dbReference type="SAM" id="SignalP"/>
    </source>
</evidence>
<protein>
    <recommendedName>
        <fullName evidence="2">DUF4833 domain-containing protein</fullName>
    </recommendedName>
</protein>
<gene>
    <name evidence="3" type="ORF">GCM10011534_22130</name>
</gene>
<comment type="caution">
    <text evidence="3">The sequence shown here is derived from an EMBL/GenBank/DDBJ whole genome shotgun (WGS) entry which is preliminary data.</text>
</comment>